<keyword evidence="2" id="KW-0145">Chemotaxis</keyword>
<dbReference type="GO" id="GO:0007165">
    <property type="term" value="P:signal transduction"/>
    <property type="evidence" value="ECO:0007669"/>
    <property type="project" value="UniProtKB-KW"/>
</dbReference>
<evidence type="ECO:0000256" key="5">
    <source>
        <dbReference type="PROSITE-ProRule" id="PRU00284"/>
    </source>
</evidence>
<dbReference type="GO" id="GO:0006935">
    <property type="term" value="P:chemotaxis"/>
    <property type="evidence" value="ECO:0007669"/>
    <property type="project" value="UniProtKB-KW"/>
</dbReference>
<dbReference type="RefSeq" id="WP_072838627.1">
    <property type="nucleotide sequence ID" value="NZ_FQVF01000004.1"/>
</dbReference>
<dbReference type="InterPro" id="IPR003660">
    <property type="entry name" value="HAMP_dom"/>
</dbReference>
<dbReference type="FunFam" id="1.10.287.950:FF:000001">
    <property type="entry name" value="Methyl-accepting chemotaxis sensory transducer"/>
    <property type="match status" value="1"/>
</dbReference>
<keyword evidence="6" id="KW-1133">Transmembrane helix</keyword>
<dbReference type="PANTHER" id="PTHR43531:SF11">
    <property type="entry name" value="METHYL-ACCEPTING CHEMOTAXIS PROTEIN 3"/>
    <property type="match status" value="1"/>
</dbReference>
<evidence type="ECO:0000256" key="3">
    <source>
        <dbReference type="ARBA" id="ARBA00023224"/>
    </source>
</evidence>
<evidence type="ECO:0000259" key="7">
    <source>
        <dbReference type="PROSITE" id="PS50111"/>
    </source>
</evidence>
<organism evidence="9 10">
    <name type="scientific">Marinomonas polaris DSM 16579</name>
    <dbReference type="NCBI Taxonomy" id="1122206"/>
    <lineage>
        <taxon>Bacteria</taxon>
        <taxon>Pseudomonadati</taxon>
        <taxon>Pseudomonadota</taxon>
        <taxon>Gammaproteobacteria</taxon>
        <taxon>Oceanospirillales</taxon>
        <taxon>Oceanospirillaceae</taxon>
        <taxon>Marinomonas</taxon>
    </lineage>
</organism>
<accession>A0A1M4X824</accession>
<dbReference type="Pfam" id="PF22673">
    <property type="entry name" value="MCP-like_PDC_1"/>
    <property type="match status" value="1"/>
</dbReference>
<dbReference type="InterPro" id="IPR004089">
    <property type="entry name" value="MCPsignal_dom"/>
</dbReference>
<evidence type="ECO:0000256" key="6">
    <source>
        <dbReference type="SAM" id="Phobius"/>
    </source>
</evidence>
<dbReference type="CDD" id="cd12913">
    <property type="entry name" value="PDC1_MCP_like"/>
    <property type="match status" value="1"/>
</dbReference>
<keyword evidence="3 5" id="KW-0807">Transducer</keyword>
<dbReference type="InterPro" id="IPR051310">
    <property type="entry name" value="MCP_chemotaxis"/>
</dbReference>
<dbReference type="SMART" id="SM00283">
    <property type="entry name" value="MA"/>
    <property type="match status" value="1"/>
</dbReference>
<evidence type="ECO:0000313" key="9">
    <source>
        <dbReference type="EMBL" id="SHE89639.1"/>
    </source>
</evidence>
<keyword evidence="6" id="KW-0472">Membrane</keyword>
<dbReference type="Gene3D" id="3.30.450.20">
    <property type="entry name" value="PAS domain"/>
    <property type="match status" value="2"/>
</dbReference>
<dbReference type="PROSITE" id="PS50111">
    <property type="entry name" value="CHEMOTAXIS_TRANSDUC_2"/>
    <property type="match status" value="1"/>
</dbReference>
<feature type="domain" description="HAMP" evidence="8">
    <location>
        <begin position="433"/>
        <end position="471"/>
    </location>
</feature>
<name>A0A1M4X824_9GAMM</name>
<dbReference type="Gene3D" id="6.10.340.10">
    <property type="match status" value="1"/>
</dbReference>
<dbReference type="OrthoDB" id="2489132at2"/>
<dbReference type="GO" id="GO:0005886">
    <property type="term" value="C:plasma membrane"/>
    <property type="evidence" value="ECO:0007669"/>
    <property type="project" value="TreeGrafter"/>
</dbReference>
<dbReference type="Pfam" id="PF00672">
    <property type="entry name" value="HAMP"/>
    <property type="match status" value="1"/>
</dbReference>
<dbReference type="AlphaFoldDB" id="A0A1M4X824"/>
<feature type="transmembrane region" description="Helical" evidence="6">
    <location>
        <begin position="357"/>
        <end position="379"/>
    </location>
</feature>
<keyword evidence="6" id="KW-0812">Transmembrane</keyword>
<dbReference type="GO" id="GO:0004888">
    <property type="term" value="F:transmembrane signaling receptor activity"/>
    <property type="evidence" value="ECO:0007669"/>
    <property type="project" value="TreeGrafter"/>
</dbReference>
<proteinExistence type="inferred from homology"/>
<dbReference type="SMART" id="SM00304">
    <property type="entry name" value="HAMP"/>
    <property type="match status" value="1"/>
</dbReference>
<sequence>MSIKSIRTKIALAAGVCLIATSGAIVSFSVYTSSASQQSVSRQTSTLVADVSLRELKEATAKSAQLISQRIEDGLGLARNLATSVSAMKSYGIANNESNLTRTSLNDILMAALKRNEQLNGTYSAWAPNAFDQQDIKMANTEDGNNPQTGRFTPYWTRNNNGNISVQPLVEYDSTEQHSNGIMKGAWYQVPKNTLKETVTAPLPYIVQGKSVWLATMSAPVVVDGKFLGVMGADFNLDFVQQLAKDVSAQIYDGASHVTITTDKGLIVADSLNPGIIGQSTTKIYGDNASNMITLIKEGKDYSNDNAQNNVYTVLVPISLGDSGVKWGITLEVDKSIVLQEVTQLSDQLESDNSTAIWYQLIIGVAVTILAILGLTIIANKIARPIMLSVQMAQNIAKGRFDSRLNYHSEDEVGQLAAALDDMAESLQKQVHVAERIAEGDLTVRVVLASEQDQLGKALERMVGDLNHIVSQITQRGEVIGNNAKSVSDLSHDLASGATESAASVTQISATITEIAAQIQQSSKHAKEASTLSQTSFDLAKKGDDLMSELGDAMVEIETSGNNINSIISTIEDIANQTNLLALNAAIEAARAGEYGRGFAVVADEVRTLAARSAQAVQETSKLISASAVKTQRGINLTSQTSIALADIVKNISQVSSLMMEIAEASAEQSIGAEQVSEGISQIDEVTLHNSRNSELCAQAASQLTEQSKNLSELIRQFKL</sequence>
<evidence type="ECO:0000256" key="1">
    <source>
        <dbReference type="ARBA" id="ARBA00004370"/>
    </source>
</evidence>
<keyword evidence="10" id="KW-1185">Reference proteome</keyword>
<dbReference type="Gene3D" id="1.10.287.950">
    <property type="entry name" value="Methyl-accepting chemotaxis protein"/>
    <property type="match status" value="1"/>
</dbReference>
<comment type="subcellular location">
    <subcellularLocation>
        <location evidence="1">Membrane</location>
    </subcellularLocation>
</comment>
<evidence type="ECO:0000313" key="10">
    <source>
        <dbReference type="Proteomes" id="UP000184517"/>
    </source>
</evidence>
<feature type="domain" description="HAMP" evidence="8">
    <location>
        <begin position="380"/>
        <end position="432"/>
    </location>
</feature>
<dbReference type="EMBL" id="FQVF01000004">
    <property type="protein sequence ID" value="SHE89639.1"/>
    <property type="molecule type" value="Genomic_DNA"/>
</dbReference>
<comment type="similarity">
    <text evidence="4">Belongs to the methyl-accepting chemotaxis (MCP) protein family.</text>
</comment>
<dbReference type="PROSITE" id="PS50885">
    <property type="entry name" value="HAMP"/>
    <property type="match status" value="2"/>
</dbReference>
<dbReference type="CDD" id="cd06225">
    <property type="entry name" value="HAMP"/>
    <property type="match status" value="2"/>
</dbReference>
<dbReference type="CDD" id="cd11386">
    <property type="entry name" value="MCP_signal"/>
    <property type="match status" value="1"/>
</dbReference>
<feature type="domain" description="Methyl-accepting transducer" evidence="7">
    <location>
        <begin position="476"/>
        <end position="705"/>
    </location>
</feature>
<dbReference type="PANTHER" id="PTHR43531">
    <property type="entry name" value="PROTEIN ICFG"/>
    <property type="match status" value="1"/>
</dbReference>
<dbReference type="SUPFAM" id="SSF58104">
    <property type="entry name" value="Methyl-accepting chemotaxis protein (MCP) signaling domain"/>
    <property type="match status" value="1"/>
</dbReference>
<dbReference type="STRING" id="1122206.SAMN02745753_01001"/>
<gene>
    <name evidence="9" type="ORF">SAMN02745753_01001</name>
</gene>
<evidence type="ECO:0000256" key="2">
    <source>
        <dbReference type="ARBA" id="ARBA00022500"/>
    </source>
</evidence>
<evidence type="ECO:0000259" key="8">
    <source>
        <dbReference type="PROSITE" id="PS50885"/>
    </source>
</evidence>
<evidence type="ECO:0000256" key="4">
    <source>
        <dbReference type="ARBA" id="ARBA00029447"/>
    </source>
</evidence>
<dbReference type="Proteomes" id="UP000184517">
    <property type="component" value="Unassembled WGS sequence"/>
</dbReference>
<reference evidence="10" key="1">
    <citation type="submission" date="2016-11" db="EMBL/GenBank/DDBJ databases">
        <authorList>
            <person name="Varghese N."/>
            <person name="Submissions S."/>
        </authorList>
    </citation>
    <scope>NUCLEOTIDE SEQUENCE [LARGE SCALE GENOMIC DNA]</scope>
    <source>
        <strain evidence="10">DSM 16579</strain>
    </source>
</reference>
<protein>
    <submittedName>
        <fullName evidence="9">Methyl-accepting chemotaxis protein</fullName>
    </submittedName>
</protein>
<dbReference type="Pfam" id="PF00015">
    <property type="entry name" value="MCPsignal"/>
    <property type="match status" value="1"/>
</dbReference>